<reference evidence="3" key="1">
    <citation type="submission" date="2022-11" db="UniProtKB">
        <authorList>
            <consortium name="WormBaseParasite"/>
        </authorList>
    </citation>
    <scope>IDENTIFICATION</scope>
</reference>
<name>A0A914C6Z1_9BILA</name>
<dbReference type="PANTHER" id="PTHR46786">
    <property type="entry name" value="ZINC FINGER MATRIN-TYPE PROTEIN 3"/>
    <property type="match status" value="1"/>
</dbReference>
<dbReference type="GO" id="GO:0003676">
    <property type="term" value="F:nucleic acid binding"/>
    <property type="evidence" value="ECO:0007669"/>
    <property type="project" value="InterPro"/>
</dbReference>
<keyword evidence="2" id="KW-1185">Reference proteome</keyword>
<dbReference type="SUPFAM" id="SSF57667">
    <property type="entry name" value="beta-beta-alpha zinc fingers"/>
    <property type="match status" value="2"/>
</dbReference>
<evidence type="ECO:0000313" key="3">
    <source>
        <dbReference type="WBParaSite" id="ACRNAN_Path_361.g1364.t1"/>
    </source>
</evidence>
<organism evidence="2 3">
    <name type="scientific">Acrobeloides nanus</name>
    <dbReference type="NCBI Taxonomy" id="290746"/>
    <lineage>
        <taxon>Eukaryota</taxon>
        <taxon>Metazoa</taxon>
        <taxon>Ecdysozoa</taxon>
        <taxon>Nematoda</taxon>
        <taxon>Chromadorea</taxon>
        <taxon>Rhabditida</taxon>
        <taxon>Tylenchina</taxon>
        <taxon>Cephalobomorpha</taxon>
        <taxon>Cephaloboidea</taxon>
        <taxon>Cephalobidae</taxon>
        <taxon>Acrobeloides</taxon>
    </lineage>
</organism>
<dbReference type="PANTHER" id="PTHR46786:SF1">
    <property type="entry name" value="ZINC FINGER MATRIN-TYPE PROTEIN 3"/>
    <property type="match status" value="1"/>
</dbReference>
<proteinExistence type="predicted"/>
<dbReference type="AlphaFoldDB" id="A0A914C6Z1"/>
<dbReference type="Proteomes" id="UP000887540">
    <property type="component" value="Unplaced"/>
</dbReference>
<feature type="domain" description="U1-type" evidence="1">
    <location>
        <begin position="99"/>
        <end position="128"/>
    </location>
</feature>
<dbReference type="Pfam" id="PF12874">
    <property type="entry name" value="zf-met"/>
    <property type="match status" value="2"/>
</dbReference>
<feature type="domain" description="U1-type" evidence="1">
    <location>
        <begin position="19"/>
        <end position="53"/>
    </location>
</feature>
<dbReference type="GO" id="GO:0008270">
    <property type="term" value="F:zinc ion binding"/>
    <property type="evidence" value="ECO:0007669"/>
    <property type="project" value="InterPro"/>
</dbReference>
<sequence>MVKIGLPNNSLHAKSEEDTRKTFCAICNVNCCTPIQLKEHLNGKPHKARMLRKKYVANEDQNTTRNLMCSKDSTVAVNLVGPRQTPLITPILGPNEMRCDICHIVCSGRQPFLLHINGKQHKKALKKHQEAFPFWQQPEVEYPPPDYSHIVSYLTEEQSATDYSDRFDLSDEKLSQDKVEEKDIGKRIKII</sequence>
<protein>
    <submittedName>
        <fullName evidence="3">U1-type domain-containing protein</fullName>
    </submittedName>
</protein>
<dbReference type="WBParaSite" id="ACRNAN_Path_361.g1364.t1">
    <property type="protein sequence ID" value="ACRNAN_Path_361.g1364.t1"/>
    <property type="gene ID" value="ACRNAN_Path_361.g1364"/>
</dbReference>
<evidence type="ECO:0000313" key="2">
    <source>
        <dbReference type="Proteomes" id="UP000887540"/>
    </source>
</evidence>
<accession>A0A914C6Z1</accession>
<dbReference type="SMART" id="SM00451">
    <property type="entry name" value="ZnF_U1"/>
    <property type="match status" value="2"/>
</dbReference>
<dbReference type="InterPro" id="IPR013087">
    <property type="entry name" value="Znf_C2H2_type"/>
</dbReference>
<evidence type="ECO:0000259" key="1">
    <source>
        <dbReference type="SMART" id="SM00451"/>
    </source>
</evidence>
<dbReference type="InterPro" id="IPR003604">
    <property type="entry name" value="Matrin/U1-like-C_Znf_C2H2"/>
</dbReference>
<dbReference type="Gene3D" id="3.30.160.60">
    <property type="entry name" value="Classic Zinc Finger"/>
    <property type="match status" value="2"/>
</dbReference>
<dbReference type="InterPro" id="IPR036236">
    <property type="entry name" value="Znf_C2H2_sf"/>
</dbReference>
<dbReference type="InterPro" id="IPR052644">
    <property type="entry name" value="ZMAT3"/>
</dbReference>